<accession>A0A0F7HM70</accession>
<dbReference type="RefSeq" id="WP_046790156.1">
    <property type="nucleotide sequence ID" value="NZ_CP011366.1"/>
</dbReference>
<dbReference type="AlphaFoldDB" id="A0A0F7HM70"/>
<reference evidence="3 5" key="3">
    <citation type="submission" date="2016-10" db="EMBL/GenBank/DDBJ databases">
        <authorList>
            <person name="Varghese N."/>
            <person name="Submissions S."/>
        </authorList>
    </citation>
    <scope>NUCLEOTIDE SEQUENCE [LARGE SCALE GENOMIC DNA]</scope>
    <source>
        <strain evidence="3 5">CGMCC 1.6501</strain>
    </source>
</reference>
<dbReference type="EMBL" id="FOTB01000001">
    <property type="protein sequence ID" value="SFK58633.1"/>
    <property type="molecule type" value="Genomic_DNA"/>
</dbReference>
<reference evidence="4" key="2">
    <citation type="submission" date="2015-04" db="EMBL/GenBank/DDBJ databases">
        <title>Complete genome sequence of Salinicoccus halodurans strain H3B36, isolated from the Qaidam basin of China.</title>
        <authorList>
            <person name="Ma Y."/>
            <person name="Jiang K."/>
            <person name="Xue Y."/>
        </authorList>
    </citation>
    <scope>NUCLEOTIDE SEQUENCE [LARGE SCALE GENOMIC DNA]</scope>
    <source>
        <strain evidence="4">H3B36</strain>
    </source>
</reference>
<protein>
    <submittedName>
        <fullName evidence="3">Uncharacterized protein</fullName>
    </submittedName>
</protein>
<keyword evidence="1" id="KW-0472">Membrane</keyword>
<sequence length="68" mass="7949">MDKAKRNITIVAIILIIYLVLANFALETAWWAQMIVILIGLSAIMQNYRVVKKDEMTKKKKEISNRKR</sequence>
<keyword evidence="1" id="KW-0812">Transmembrane</keyword>
<evidence type="ECO:0000313" key="3">
    <source>
        <dbReference type="EMBL" id="SFK58633.1"/>
    </source>
</evidence>
<name>A0A0F7HM70_9STAP</name>
<keyword evidence="4" id="KW-1185">Reference proteome</keyword>
<gene>
    <name evidence="2" type="ORF">AAT16_06835</name>
    <name evidence="3" type="ORF">SAMN05216235_0611</name>
</gene>
<evidence type="ECO:0000256" key="1">
    <source>
        <dbReference type="SAM" id="Phobius"/>
    </source>
</evidence>
<dbReference type="Proteomes" id="UP000183090">
    <property type="component" value="Unassembled WGS sequence"/>
</dbReference>
<dbReference type="EMBL" id="CP011366">
    <property type="protein sequence ID" value="AKG73969.1"/>
    <property type="molecule type" value="Genomic_DNA"/>
</dbReference>
<dbReference type="KEGG" id="shv:AAT16_06835"/>
<evidence type="ECO:0000313" key="2">
    <source>
        <dbReference type="EMBL" id="AKG73969.1"/>
    </source>
</evidence>
<organism evidence="3 5">
    <name type="scientific">Salinicoccus halodurans</name>
    <dbReference type="NCBI Taxonomy" id="407035"/>
    <lineage>
        <taxon>Bacteria</taxon>
        <taxon>Bacillati</taxon>
        <taxon>Bacillota</taxon>
        <taxon>Bacilli</taxon>
        <taxon>Bacillales</taxon>
        <taxon>Staphylococcaceae</taxon>
        <taxon>Salinicoccus</taxon>
    </lineage>
</organism>
<evidence type="ECO:0000313" key="5">
    <source>
        <dbReference type="Proteomes" id="UP000183090"/>
    </source>
</evidence>
<proteinExistence type="predicted"/>
<dbReference type="Proteomes" id="UP000034029">
    <property type="component" value="Chromosome"/>
</dbReference>
<feature type="transmembrane region" description="Helical" evidence="1">
    <location>
        <begin position="7"/>
        <end position="25"/>
    </location>
</feature>
<keyword evidence="1" id="KW-1133">Transmembrane helix</keyword>
<reference evidence="2 4" key="1">
    <citation type="journal article" date="2015" name="Int. J. Syst. Evol. Microbiol.">
        <title>Complete genome sequence of Salinicoccus halodurans H3B36, isolated from the Qaidam Basin in China.</title>
        <authorList>
            <person name="Jiang K."/>
            <person name="Xue Y."/>
            <person name="Ma Y."/>
        </authorList>
    </citation>
    <scope>NUCLEOTIDE SEQUENCE [LARGE SCALE GENOMIC DNA]</scope>
    <source>
        <strain evidence="2 4">H3B36</strain>
    </source>
</reference>
<evidence type="ECO:0000313" key="4">
    <source>
        <dbReference type="Proteomes" id="UP000034029"/>
    </source>
</evidence>
<feature type="transmembrane region" description="Helical" evidence="1">
    <location>
        <begin position="31"/>
        <end position="51"/>
    </location>
</feature>